<evidence type="ECO:0000256" key="1">
    <source>
        <dbReference type="SAM" id="MobiDB-lite"/>
    </source>
</evidence>
<dbReference type="EMBL" id="JAANIU010002480">
    <property type="protein sequence ID" value="KAG1564682.1"/>
    <property type="molecule type" value="Genomic_DNA"/>
</dbReference>
<keyword evidence="3" id="KW-1185">Reference proteome</keyword>
<reference evidence="2 3" key="1">
    <citation type="journal article" date="2020" name="Microb. Genom.">
        <title>Genetic diversity of clinical and environmental Mucorales isolates obtained from an investigation of mucormycosis cases among solid organ transplant recipients.</title>
        <authorList>
            <person name="Nguyen M.H."/>
            <person name="Kaul D."/>
            <person name="Muto C."/>
            <person name="Cheng S.J."/>
            <person name="Richter R.A."/>
            <person name="Bruno V.M."/>
            <person name="Liu G."/>
            <person name="Beyhan S."/>
            <person name="Sundermann A.J."/>
            <person name="Mounaud S."/>
            <person name="Pasculle A.W."/>
            <person name="Nierman W.C."/>
            <person name="Driscoll E."/>
            <person name="Cumbie R."/>
            <person name="Clancy C.J."/>
            <person name="Dupont C.L."/>
        </authorList>
    </citation>
    <scope>NUCLEOTIDE SEQUENCE [LARGE SCALE GENOMIC DNA]</scope>
    <source>
        <strain evidence="2 3">GL24</strain>
    </source>
</reference>
<evidence type="ECO:0000313" key="2">
    <source>
        <dbReference type="EMBL" id="KAG1564682.1"/>
    </source>
</evidence>
<dbReference type="AlphaFoldDB" id="A0A9P6YU64"/>
<feature type="region of interest" description="Disordered" evidence="1">
    <location>
        <begin position="49"/>
        <end position="80"/>
    </location>
</feature>
<dbReference type="Proteomes" id="UP000740926">
    <property type="component" value="Unassembled WGS sequence"/>
</dbReference>
<protein>
    <submittedName>
        <fullName evidence="2">Uncharacterized protein</fullName>
    </submittedName>
</protein>
<evidence type="ECO:0000313" key="3">
    <source>
        <dbReference type="Proteomes" id="UP000740926"/>
    </source>
</evidence>
<name>A0A9P6YU64_9FUNG</name>
<feature type="compositionally biased region" description="Basic residues" evidence="1">
    <location>
        <begin position="69"/>
        <end position="80"/>
    </location>
</feature>
<proteinExistence type="predicted"/>
<gene>
    <name evidence="2" type="ORF">G6F50_010787</name>
</gene>
<comment type="caution">
    <text evidence="2">The sequence shown here is derived from an EMBL/GenBank/DDBJ whole genome shotgun (WGS) entry which is preliminary data.</text>
</comment>
<accession>A0A9P6YU64</accession>
<organism evidence="2 3">
    <name type="scientific">Rhizopus delemar</name>
    <dbReference type="NCBI Taxonomy" id="936053"/>
    <lineage>
        <taxon>Eukaryota</taxon>
        <taxon>Fungi</taxon>
        <taxon>Fungi incertae sedis</taxon>
        <taxon>Mucoromycota</taxon>
        <taxon>Mucoromycotina</taxon>
        <taxon>Mucoromycetes</taxon>
        <taxon>Mucorales</taxon>
        <taxon>Mucorineae</taxon>
        <taxon>Rhizopodaceae</taxon>
        <taxon>Rhizopus</taxon>
    </lineage>
</organism>
<sequence>MYLLGEIKVPDSIQGLSGFITELPSILKFLPVFDTICVCSDIPDIFASRRSPTPPSKAFQQTISESKNQKRSCHLHRKHN</sequence>